<comment type="subcellular location">
    <subcellularLocation>
        <location evidence="3">Mitochondrion inner membrane</location>
        <topology evidence="3">Peripheral membrane protein</topology>
    </subcellularLocation>
</comment>
<dbReference type="GO" id="GO:0032543">
    <property type="term" value="P:mitochondrial translation"/>
    <property type="evidence" value="ECO:0007669"/>
    <property type="project" value="TreeGrafter"/>
</dbReference>
<dbReference type="Pfam" id="PF01926">
    <property type="entry name" value="MMR_HSR1"/>
    <property type="match status" value="1"/>
</dbReference>
<organism evidence="6 7">
    <name type="scientific">Planoprotostelium fungivorum</name>
    <dbReference type="NCBI Taxonomy" id="1890364"/>
    <lineage>
        <taxon>Eukaryota</taxon>
        <taxon>Amoebozoa</taxon>
        <taxon>Evosea</taxon>
        <taxon>Variosea</taxon>
        <taxon>Cavosteliida</taxon>
        <taxon>Cavosteliaceae</taxon>
        <taxon>Planoprotostelium</taxon>
    </lineage>
</organism>
<dbReference type="Proteomes" id="UP000241769">
    <property type="component" value="Unassembled WGS sequence"/>
</dbReference>
<dbReference type="SUPFAM" id="SSF52540">
    <property type="entry name" value="P-loop containing nucleoside triphosphate hydrolases"/>
    <property type="match status" value="1"/>
</dbReference>
<dbReference type="AlphaFoldDB" id="A0A2P6N2V4"/>
<accession>A0A2P6N2V4</accession>
<evidence type="ECO:0000256" key="2">
    <source>
        <dbReference type="ARBA" id="ARBA00023134"/>
    </source>
</evidence>
<evidence type="ECO:0000256" key="4">
    <source>
        <dbReference type="PIRSR" id="PIRSR006230-1"/>
    </source>
</evidence>
<dbReference type="InterPro" id="IPR019991">
    <property type="entry name" value="GTP-bd_ribosome_bgen"/>
</dbReference>
<dbReference type="GO" id="GO:0003924">
    <property type="term" value="F:GTPase activity"/>
    <property type="evidence" value="ECO:0007669"/>
    <property type="project" value="TreeGrafter"/>
</dbReference>
<evidence type="ECO:0000256" key="1">
    <source>
        <dbReference type="ARBA" id="ARBA00022741"/>
    </source>
</evidence>
<comment type="similarity">
    <text evidence="3">Belongs to the TRAFAC class YlqF/YawG GTPase family. MTG1 subfamily.</text>
</comment>
<dbReference type="PIRSF" id="PIRSF006230">
    <property type="entry name" value="MG442"/>
    <property type="match status" value="1"/>
</dbReference>
<feature type="binding site" evidence="4">
    <location>
        <begin position="167"/>
        <end position="172"/>
    </location>
    <ligand>
        <name>GTP</name>
        <dbReference type="ChEBI" id="CHEBI:37565"/>
    </ligand>
</feature>
<feature type="binding site" evidence="4">
    <location>
        <position position="219"/>
    </location>
    <ligand>
        <name>GTP</name>
        <dbReference type="ChEBI" id="CHEBI:37565"/>
    </ligand>
</feature>
<dbReference type="FunCoup" id="A0A2P6N2V4">
    <property type="interactions" value="559"/>
</dbReference>
<dbReference type="STRING" id="1890364.A0A2P6N2V4"/>
<dbReference type="InterPro" id="IPR027417">
    <property type="entry name" value="P-loop_NTPase"/>
</dbReference>
<dbReference type="PANTHER" id="PTHR45782">
    <property type="entry name" value="MITOCHONDRIAL RIBOSOME-ASSOCIATED GTPASE 1"/>
    <property type="match status" value="1"/>
</dbReference>
<proteinExistence type="inferred from homology"/>
<gene>
    <name evidence="6" type="ORF">PROFUN_13823</name>
</gene>
<evidence type="ECO:0000313" key="7">
    <source>
        <dbReference type="Proteomes" id="UP000241769"/>
    </source>
</evidence>
<feature type="binding site" evidence="4">
    <location>
        <begin position="82"/>
        <end position="85"/>
    </location>
    <ligand>
        <name>GTP</name>
        <dbReference type="ChEBI" id="CHEBI:37565"/>
    </ligand>
</feature>
<dbReference type="OrthoDB" id="269151at2759"/>
<feature type="domain" description="G" evidence="5">
    <location>
        <begin position="160"/>
        <end position="252"/>
    </location>
</feature>
<dbReference type="InterPro" id="IPR016478">
    <property type="entry name" value="GTPase_MTG1"/>
</dbReference>
<evidence type="ECO:0000256" key="3">
    <source>
        <dbReference type="PIRNR" id="PIRNR006230"/>
    </source>
</evidence>
<dbReference type="GO" id="GO:0005525">
    <property type="term" value="F:GTP binding"/>
    <property type="evidence" value="ECO:0007669"/>
    <property type="project" value="UniProtKB-KW"/>
</dbReference>
<dbReference type="Gene3D" id="1.10.1580.10">
    <property type="match status" value="1"/>
</dbReference>
<dbReference type="GO" id="GO:0005743">
    <property type="term" value="C:mitochondrial inner membrane"/>
    <property type="evidence" value="ECO:0007669"/>
    <property type="project" value="UniProtKB-SubCell"/>
</dbReference>
<keyword evidence="1 3" id="KW-0547">Nucleotide-binding</keyword>
<dbReference type="NCBIfam" id="TIGR03596">
    <property type="entry name" value="GTPase_YlqF"/>
    <property type="match status" value="1"/>
</dbReference>
<reference evidence="6 7" key="1">
    <citation type="journal article" date="2018" name="Genome Biol. Evol.">
        <title>Multiple Roots of Fruiting Body Formation in Amoebozoa.</title>
        <authorList>
            <person name="Hillmann F."/>
            <person name="Forbes G."/>
            <person name="Novohradska S."/>
            <person name="Ferling I."/>
            <person name="Riege K."/>
            <person name="Groth M."/>
            <person name="Westermann M."/>
            <person name="Marz M."/>
            <person name="Spaller T."/>
            <person name="Winckler T."/>
            <person name="Schaap P."/>
            <person name="Glockner G."/>
        </authorList>
    </citation>
    <scope>NUCLEOTIDE SEQUENCE [LARGE SCALE GENOMIC DNA]</scope>
    <source>
        <strain evidence="6 7">Jena</strain>
    </source>
</reference>
<dbReference type="Gene3D" id="3.40.50.300">
    <property type="entry name" value="P-loop containing nucleotide triphosphate hydrolases"/>
    <property type="match status" value="1"/>
</dbReference>
<keyword evidence="3" id="KW-0496">Mitochondrion</keyword>
<evidence type="ECO:0000313" key="6">
    <source>
        <dbReference type="EMBL" id="PRP78289.1"/>
    </source>
</evidence>
<dbReference type="InterPro" id="IPR023179">
    <property type="entry name" value="GTP-bd_ortho_bundle_sf"/>
</dbReference>
<comment type="caution">
    <text evidence="6">The sequence shown here is derived from an EMBL/GenBank/DDBJ whole genome shotgun (WGS) entry which is preliminary data.</text>
</comment>
<dbReference type="InterPro" id="IPR006073">
    <property type="entry name" value="GTP-bd"/>
</dbReference>
<sequence>MSAAISALLRPGRTAVGRCNIKMESGISWYPGHMEKATHEMAQRLKYIDTVFEVRDARIPFSSINTTLEQMLQKKRRIIIFNKADLADPANEQKITDFYTSNRQLVKFFSASNDTNQDCMNLIRFAINDAPKKKAPTRQIYQTIGGGKNVEEDYRSVHSMMIMGVPNVGKSTIINRMRRASGVTHKNNVKTGALPGVTRHITAFRVSEDPVGYLVDTPGIMLPRINTEDQEKGLNLILTRAIRDSVIVHPQTVAEFLIEKLKTMNALDCLEEWGIDPKVDVHPNDNLLTIAKSQGMMTADGQYNLETASAFIIDKYRKGELGRFTLDDIDMEIKLRT</sequence>
<dbReference type="CDD" id="cd01856">
    <property type="entry name" value="YlqF"/>
    <property type="match status" value="1"/>
</dbReference>
<dbReference type="InParanoid" id="A0A2P6N2V4"/>
<protein>
    <recommendedName>
        <fullName evidence="3">Mitochondrial GTPase 1</fullName>
    </recommendedName>
</protein>
<name>A0A2P6N2V4_9EUKA</name>
<dbReference type="EMBL" id="MDYQ01000231">
    <property type="protein sequence ID" value="PRP78289.1"/>
    <property type="molecule type" value="Genomic_DNA"/>
</dbReference>
<dbReference type="PANTHER" id="PTHR45782:SF4">
    <property type="entry name" value="MITOCHONDRIAL RIBOSOME-ASSOCIATED GTPASE 1"/>
    <property type="match status" value="1"/>
</dbReference>
<keyword evidence="7" id="KW-1185">Reference proteome</keyword>
<keyword evidence="2 3" id="KW-0342">GTP-binding</keyword>
<evidence type="ECO:0000259" key="5">
    <source>
        <dbReference type="Pfam" id="PF01926"/>
    </source>
</evidence>